<proteinExistence type="predicted"/>
<evidence type="ECO:0000313" key="2">
    <source>
        <dbReference type="Proteomes" id="UP000015525"/>
    </source>
</evidence>
<dbReference type="Proteomes" id="UP000015525">
    <property type="component" value="Unassembled WGS sequence"/>
</dbReference>
<gene>
    <name evidence="1" type="ORF">L288_15230</name>
</gene>
<protein>
    <submittedName>
        <fullName evidence="1">Uncharacterized protein</fullName>
    </submittedName>
</protein>
<keyword evidence="2" id="KW-1185">Reference proteome</keyword>
<sequence length="71" mass="7488">MPVPRSVEYREAKPIMSLTVLFGSAIVTVLLLLSPLSFSAKSDCSGWTPPAKAVAAEPAVPCPGPPMMMLM</sequence>
<comment type="caution">
    <text evidence="1">The sequence shown here is derived from an EMBL/GenBank/DDBJ whole genome shotgun (WGS) entry which is preliminary data.</text>
</comment>
<name>T0GQK1_9SPHN</name>
<dbReference type="EMBL" id="ATHO01000139">
    <property type="protein sequence ID" value="EQB02962.1"/>
    <property type="molecule type" value="Genomic_DNA"/>
</dbReference>
<evidence type="ECO:0000313" key="1">
    <source>
        <dbReference type="EMBL" id="EQB02962.1"/>
    </source>
</evidence>
<reference evidence="1 2" key="1">
    <citation type="journal article" date="2013" name="Genome Announc.">
        <title>Draft Genome Sequence of Sphingobium quisquiliarum Strain P25T, a Novel Hexachlorocyclohexane (HCH)-Degrading Bacterium Isolated from an HCH Dumpsite.</title>
        <authorList>
            <person name="Kumar Singh A."/>
            <person name="Sangwan N."/>
            <person name="Sharma A."/>
            <person name="Gupta V."/>
            <person name="Khurana J.P."/>
            <person name="Lal R."/>
        </authorList>
    </citation>
    <scope>NUCLEOTIDE SEQUENCE [LARGE SCALE GENOMIC DNA]</scope>
    <source>
        <strain evidence="1 2">P25</strain>
    </source>
</reference>
<accession>T0GQK1</accession>
<organism evidence="1 2">
    <name type="scientific">Sphingobium quisquiliarum P25</name>
    <dbReference type="NCBI Taxonomy" id="1329909"/>
    <lineage>
        <taxon>Bacteria</taxon>
        <taxon>Pseudomonadati</taxon>
        <taxon>Pseudomonadota</taxon>
        <taxon>Alphaproteobacteria</taxon>
        <taxon>Sphingomonadales</taxon>
        <taxon>Sphingomonadaceae</taxon>
        <taxon>Sphingobium</taxon>
    </lineage>
</organism>
<dbReference type="AlphaFoldDB" id="T0GQK1"/>
<dbReference type="PATRIC" id="fig|1329909.3.peg.2929"/>